<dbReference type="InterPro" id="IPR011006">
    <property type="entry name" value="CheY-like_superfamily"/>
</dbReference>
<dbReference type="AlphaFoldDB" id="A0AAE3L1T7"/>
<keyword evidence="3" id="KW-0805">Transcription regulation</keyword>
<dbReference type="SUPFAM" id="SSF52540">
    <property type="entry name" value="P-loop containing nucleoside triphosphate hydrolases"/>
    <property type="match status" value="1"/>
</dbReference>
<dbReference type="GO" id="GO:0000160">
    <property type="term" value="P:phosphorelay signal transduction system"/>
    <property type="evidence" value="ECO:0007669"/>
    <property type="project" value="InterPro"/>
</dbReference>
<dbReference type="CDD" id="cd00009">
    <property type="entry name" value="AAA"/>
    <property type="match status" value="1"/>
</dbReference>
<dbReference type="InterPro" id="IPR001789">
    <property type="entry name" value="Sig_transdc_resp-reg_receiver"/>
</dbReference>
<evidence type="ECO:0000256" key="1">
    <source>
        <dbReference type="ARBA" id="ARBA00022741"/>
    </source>
</evidence>
<feature type="modified residue" description="4-aspartylphosphate" evidence="6">
    <location>
        <position position="65"/>
    </location>
</feature>
<dbReference type="GO" id="GO:0006355">
    <property type="term" value="P:regulation of DNA-templated transcription"/>
    <property type="evidence" value="ECO:0007669"/>
    <property type="project" value="InterPro"/>
</dbReference>
<evidence type="ECO:0000256" key="2">
    <source>
        <dbReference type="ARBA" id="ARBA00022840"/>
    </source>
</evidence>
<dbReference type="InterPro" id="IPR025943">
    <property type="entry name" value="Sigma_54_int_dom_ATP-bd_2"/>
</dbReference>
<dbReference type="FunFam" id="3.40.50.300:FF:000006">
    <property type="entry name" value="DNA-binding transcriptional regulator NtrC"/>
    <property type="match status" value="1"/>
</dbReference>
<protein>
    <submittedName>
        <fullName evidence="9">Two-component system response regulator GlrR</fullName>
    </submittedName>
</protein>
<keyword evidence="2" id="KW-0067">ATP-binding</keyword>
<evidence type="ECO:0000259" key="7">
    <source>
        <dbReference type="PROSITE" id="PS50045"/>
    </source>
</evidence>
<dbReference type="SMART" id="SM00382">
    <property type="entry name" value="AAA"/>
    <property type="match status" value="1"/>
</dbReference>
<evidence type="ECO:0000256" key="6">
    <source>
        <dbReference type="PROSITE-ProRule" id="PRU00169"/>
    </source>
</evidence>
<dbReference type="PROSITE" id="PS50110">
    <property type="entry name" value="RESPONSE_REGULATORY"/>
    <property type="match status" value="1"/>
</dbReference>
<dbReference type="InterPro" id="IPR003593">
    <property type="entry name" value="AAA+_ATPase"/>
</dbReference>
<evidence type="ECO:0000256" key="4">
    <source>
        <dbReference type="ARBA" id="ARBA00023125"/>
    </source>
</evidence>
<feature type="domain" description="Sigma-54 factor interaction" evidence="7">
    <location>
        <begin position="146"/>
        <end position="376"/>
    </location>
</feature>
<dbReference type="Proteomes" id="UP001204445">
    <property type="component" value="Unassembled WGS sequence"/>
</dbReference>
<proteinExistence type="predicted"/>
<dbReference type="Pfam" id="PF00158">
    <property type="entry name" value="Sigma54_activat"/>
    <property type="match status" value="1"/>
</dbReference>
<name>A0AAE3L1T7_9GAMM</name>
<organism evidence="9 10">
    <name type="scientific">Methylohalomonas lacus</name>
    <dbReference type="NCBI Taxonomy" id="398773"/>
    <lineage>
        <taxon>Bacteria</taxon>
        <taxon>Pseudomonadati</taxon>
        <taxon>Pseudomonadota</taxon>
        <taxon>Gammaproteobacteria</taxon>
        <taxon>Methylohalomonadales</taxon>
        <taxon>Methylohalomonadaceae</taxon>
        <taxon>Methylohalomonas</taxon>
    </lineage>
</organism>
<sequence length="461" mass="51532">MTEQQASEQQQANPATVLLVDDDDDILSLLSVWLDKAGYDVQTATSGREALKQFDLLRPQLVITDLFMDDLDGMALLTRVHQANPLLPVIMLSGKAQIPDAIKATHLGSAAFLTKPVQRQELLDQASRALNRAADPYIDAAFSQGLIYKSSQMAELVEHAKLVADSDITVFIQGETGTGKEVLARAIHDASPRREQPFIPINCGAFPEQLLESELFGHEKGAFTGANSRHEGLFLAANGGTLFLDEVGDMPLQLQVKLLRVLQDFQVRPVGSTRNYPVDVRVISATHRNLAQAVKAGEFREDLYYRLNVVPLKIPSLAERREDISVLIDHLLQAHQRRYPNRTRRYFAPEALDYLATAPWPGNVRQLINMIEQCCTLSRTEAIPLSLVQRALQDDPASRIQTLKEAKDTFERNYLLSVMRICTGNVANAARIAGRNRTEFYKLLGQHDIDPAQFRDRNNDD</sequence>
<evidence type="ECO:0000256" key="5">
    <source>
        <dbReference type="ARBA" id="ARBA00023163"/>
    </source>
</evidence>
<dbReference type="SUPFAM" id="SSF52172">
    <property type="entry name" value="CheY-like"/>
    <property type="match status" value="1"/>
</dbReference>
<accession>A0AAE3L1T7</accession>
<evidence type="ECO:0000313" key="10">
    <source>
        <dbReference type="Proteomes" id="UP001204445"/>
    </source>
</evidence>
<dbReference type="Gene3D" id="1.10.8.60">
    <property type="match status" value="1"/>
</dbReference>
<dbReference type="InterPro" id="IPR002078">
    <property type="entry name" value="Sigma_54_int"/>
</dbReference>
<dbReference type="Pfam" id="PF00072">
    <property type="entry name" value="Response_reg"/>
    <property type="match status" value="1"/>
</dbReference>
<dbReference type="RefSeq" id="WP_259055371.1">
    <property type="nucleotide sequence ID" value="NZ_JANUCT010000009.1"/>
</dbReference>
<dbReference type="PANTHER" id="PTHR32071">
    <property type="entry name" value="TRANSCRIPTIONAL REGULATORY PROTEIN"/>
    <property type="match status" value="1"/>
</dbReference>
<dbReference type="GO" id="GO:0003677">
    <property type="term" value="F:DNA binding"/>
    <property type="evidence" value="ECO:0007669"/>
    <property type="project" value="UniProtKB-KW"/>
</dbReference>
<gene>
    <name evidence="9" type="ORF">J2T55_001562</name>
</gene>
<dbReference type="InterPro" id="IPR025944">
    <property type="entry name" value="Sigma_54_int_dom_CS"/>
</dbReference>
<dbReference type="Pfam" id="PF25601">
    <property type="entry name" value="AAA_lid_14"/>
    <property type="match status" value="1"/>
</dbReference>
<dbReference type="InterPro" id="IPR027417">
    <property type="entry name" value="P-loop_NTPase"/>
</dbReference>
<dbReference type="SMART" id="SM00448">
    <property type="entry name" value="REC"/>
    <property type="match status" value="1"/>
</dbReference>
<dbReference type="InterPro" id="IPR025662">
    <property type="entry name" value="Sigma_54_int_dom_ATP-bd_1"/>
</dbReference>
<comment type="caution">
    <text evidence="9">The sequence shown here is derived from an EMBL/GenBank/DDBJ whole genome shotgun (WGS) entry which is preliminary data.</text>
</comment>
<dbReference type="InterPro" id="IPR009057">
    <property type="entry name" value="Homeodomain-like_sf"/>
</dbReference>
<keyword evidence="5" id="KW-0804">Transcription</keyword>
<dbReference type="Gene3D" id="1.10.10.60">
    <property type="entry name" value="Homeodomain-like"/>
    <property type="match status" value="1"/>
</dbReference>
<dbReference type="PROSITE" id="PS00675">
    <property type="entry name" value="SIGMA54_INTERACT_1"/>
    <property type="match status" value="1"/>
</dbReference>
<keyword evidence="4" id="KW-0238">DNA-binding</keyword>
<dbReference type="PANTHER" id="PTHR32071:SF116">
    <property type="entry name" value="TRANSCRIPTIONAL REGULATORY PROTEIN GLRR"/>
    <property type="match status" value="1"/>
</dbReference>
<keyword evidence="10" id="KW-1185">Reference proteome</keyword>
<dbReference type="Gene3D" id="3.40.50.300">
    <property type="entry name" value="P-loop containing nucleotide triphosphate hydrolases"/>
    <property type="match status" value="1"/>
</dbReference>
<evidence type="ECO:0000256" key="3">
    <source>
        <dbReference type="ARBA" id="ARBA00023015"/>
    </source>
</evidence>
<dbReference type="GO" id="GO:0005524">
    <property type="term" value="F:ATP binding"/>
    <property type="evidence" value="ECO:0007669"/>
    <property type="project" value="UniProtKB-KW"/>
</dbReference>
<reference evidence="9" key="1">
    <citation type="submission" date="2022-08" db="EMBL/GenBank/DDBJ databases">
        <title>Genomic Encyclopedia of Type Strains, Phase III (KMG-III): the genomes of soil and plant-associated and newly described type strains.</title>
        <authorList>
            <person name="Whitman W."/>
        </authorList>
    </citation>
    <scope>NUCLEOTIDE SEQUENCE</scope>
    <source>
        <strain evidence="9">HMT 1</strain>
    </source>
</reference>
<keyword evidence="1" id="KW-0547">Nucleotide-binding</keyword>
<feature type="domain" description="Response regulatory" evidence="8">
    <location>
        <begin position="16"/>
        <end position="130"/>
    </location>
</feature>
<dbReference type="PROSITE" id="PS50045">
    <property type="entry name" value="SIGMA54_INTERACT_4"/>
    <property type="match status" value="1"/>
</dbReference>
<evidence type="ECO:0000259" key="8">
    <source>
        <dbReference type="PROSITE" id="PS50110"/>
    </source>
</evidence>
<keyword evidence="6" id="KW-0597">Phosphoprotein</keyword>
<dbReference type="Gene3D" id="3.40.50.2300">
    <property type="match status" value="1"/>
</dbReference>
<dbReference type="InterPro" id="IPR058031">
    <property type="entry name" value="AAA_lid_NorR"/>
</dbReference>
<dbReference type="SUPFAM" id="SSF46689">
    <property type="entry name" value="Homeodomain-like"/>
    <property type="match status" value="1"/>
</dbReference>
<evidence type="ECO:0000313" key="9">
    <source>
        <dbReference type="EMBL" id="MCS3903536.1"/>
    </source>
</evidence>
<dbReference type="PROSITE" id="PS00688">
    <property type="entry name" value="SIGMA54_INTERACT_3"/>
    <property type="match status" value="1"/>
</dbReference>
<dbReference type="PROSITE" id="PS00676">
    <property type="entry name" value="SIGMA54_INTERACT_2"/>
    <property type="match status" value="1"/>
</dbReference>
<dbReference type="EMBL" id="JANUCT010000009">
    <property type="protein sequence ID" value="MCS3903536.1"/>
    <property type="molecule type" value="Genomic_DNA"/>
</dbReference>